<evidence type="ECO:0000256" key="2">
    <source>
        <dbReference type="SAM" id="MobiDB-lite"/>
    </source>
</evidence>
<evidence type="ECO:0000256" key="1">
    <source>
        <dbReference type="ARBA" id="ARBA00006611"/>
    </source>
</evidence>
<feature type="region of interest" description="Disordered" evidence="2">
    <location>
        <begin position="1"/>
        <end position="23"/>
    </location>
</feature>
<evidence type="ECO:0000313" key="4">
    <source>
        <dbReference type="EMBL" id="NHF63579.1"/>
    </source>
</evidence>
<sequence>MRWHTLRSVSSKPDLATRSIPPNPVLLWRRPLPPIVGAAPEPPEGPSPAEGPSAFLPRAATATTSPIVRLHDGRVTSFVPRDPRRGGEGPAVRPLPSNLAELLGPLAAAVADARATDVFVTSDGAVWSDDGAGSTRVPGVRLAPTEARDLAVRLIADGGRHVDEATPTADVRLGEGIRVHVVLPPVARAGTAISLRLPRVRRVTLDSCGLPAPVISALRAALEERRTLLVTGATGSGKTTLMAAWLSEASPRDRIVLIEDVAEAPVEHPHLVALECRQANLEGAGEIDLARLVREALRMRPDRLAVGECRGAEVREFLAALNTGHRGGAGTLHANSLADVPSRLEAIGMIAGLAPEPLARQVCSGIDLAVHVRRTMAGERTAALGSFGLDARERLTIIPLEDAR</sequence>
<dbReference type="Proteomes" id="UP000818266">
    <property type="component" value="Unassembled WGS sequence"/>
</dbReference>
<dbReference type="CDD" id="cd01130">
    <property type="entry name" value="VirB11-like_ATPase"/>
    <property type="match status" value="1"/>
</dbReference>
<keyword evidence="5" id="KW-1185">Reference proteome</keyword>
<dbReference type="SUPFAM" id="SSF52540">
    <property type="entry name" value="P-loop containing nucleoside triphosphate hydrolases"/>
    <property type="match status" value="1"/>
</dbReference>
<dbReference type="Gene3D" id="3.30.450.90">
    <property type="match status" value="1"/>
</dbReference>
<name>A0A9E5JPS9_9MICO</name>
<dbReference type="AlphaFoldDB" id="A0A9E5JPS9"/>
<organism evidence="4 5">
    <name type="scientific">Microcella pacifica</name>
    <dbReference type="NCBI Taxonomy" id="2591847"/>
    <lineage>
        <taxon>Bacteria</taxon>
        <taxon>Bacillati</taxon>
        <taxon>Actinomycetota</taxon>
        <taxon>Actinomycetes</taxon>
        <taxon>Micrococcales</taxon>
        <taxon>Microbacteriaceae</taxon>
        <taxon>Microcella</taxon>
    </lineage>
</organism>
<feature type="region of interest" description="Disordered" evidence="2">
    <location>
        <begin position="72"/>
        <end position="93"/>
    </location>
</feature>
<dbReference type="Pfam" id="PF00437">
    <property type="entry name" value="T2SSE"/>
    <property type="match status" value="1"/>
</dbReference>
<dbReference type="Gene3D" id="3.40.50.300">
    <property type="entry name" value="P-loop containing nucleotide triphosphate hydrolases"/>
    <property type="match status" value="1"/>
</dbReference>
<feature type="domain" description="Bacterial type II secretion system protein E" evidence="3">
    <location>
        <begin position="149"/>
        <end position="352"/>
    </location>
</feature>
<dbReference type="InterPro" id="IPR027417">
    <property type="entry name" value="P-loop_NTPase"/>
</dbReference>
<proteinExistence type="inferred from homology"/>
<dbReference type="GO" id="GO:0016887">
    <property type="term" value="F:ATP hydrolysis activity"/>
    <property type="evidence" value="ECO:0007669"/>
    <property type="project" value="InterPro"/>
</dbReference>
<dbReference type="PANTHER" id="PTHR30486:SF6">
    <property type="entry name" value="TYPE IV PILUS RETRACTATION ATPASE PILT"/>
    <property type="match status" value="1"/>
</dbReference>
<evidence type="ECO:0000313" key="5">
    <source>
        <dbReference type="Proteomes" id="UP000818266"/>
    </source>
</evidence>
<dbReference type="EMBL" id="VIKT02000017">
    <property type="protein sequence ID" value="NHF63579.1"/>
    <property type="molecule type" value="Genomic_DNA"/>
</dbReference>
<comment type="similarity">
    <text evidence="1">Belongs to the GSP E family.</text>
</comment>
<dbReference type="InterPro" id="IPR050921">
    <property type="entry name" value="T4SS_GSP_E_ATPase"/>
</dbReference>
<protein>
    <submittedName>
        <fullName evidence="4">Flp pilus assembly complex ATPase component TadA</fullName>
    </submittedName>
</protein>
<dbReference type="OrthoDB" id="9810761at2"/>
<dbReference type="PANTHER" id="PTHR30486">
    <property type="entry name" value="TWITCHING MOTILITY PROTEIN PILT"/>
    <property type="match status" value="1"/>
</dbReference>
<dbReference type="InterPro" id="IPR001482">
    <property type="entry name" value="T2SS/T4SS_dom"/>
</dbReference>
<comment type="caution">
    <text evidence="4">The sequence shown here is derived from an EMBL/GenBank/DDBJ whole genome shotgun (WGS) entry which is preliminary data.</text>
</comment>
<evidence type="ECO:0000259" key="3">
    <source>
        <dbReference type="Pfam" id="PF00437"/>
    </source>
</evidence>
<gene>
    <name evidence="4" type="primary">tadA</name>
    <name evidence="4" type="ORF">FK219_010075</name>
</gene>
<reference evidence="4 5" key="1">
    <citation type="submission" date="2020-03" db="EMBL/GenBank/DDBJ databases">
        <title>Chryseoglobus sp. isolated from a deep-sea seamount.</title>
        <authorList>
            <person name="Zhang D.-C."/>
        </authorList>
    </citation>
    <scope>NUCLEOTIDE SEQUENCE [LARGE SCALE GENOMIC DNA]</scope>
    <source>
        <strain evidence="4 5">KN1116</strain>
    </source>
</reference>
<accession>A0A9E5JPS9</accession>